<evidence type="ECO:0000313" key="1">
    <source>
        <dbReference type="EMBL" id="MFD1718761.1"/>
    </source>
</evidence>
<organism evidence="1 2">
    <name type="scientific">Georgenia deserti</name>
    <dbReference type="NCBI Taxonomy" id="2093781"/>
    <lineage>
        <taxon>Bacteria</taxon>
        <taxon>Bacillati</taxon>
        <taxon>Actinomycetota</taxon>
        <taxon>Actinomycetes</taxon>
        <taxon>Micrococcales</taxon>
        <taxon>Bogoriellaceae</taxon>
        <taxon>Georgenia</taxon>
    </lineage>
</organism>
<dbReference type="Proteomes" id="UP001597277">
    <property type="component" value="Unassembled WGS sequence"/>
</dbReference>
<evidence type="ECO:0000313" key="2">
    <source>
        <dbReference type="Proteomes" id="UP001597277"/>
    </source>
</evidence>
<dbReference type="EMBL" id="JBHUEE010000007">
    <property type="protein sequence ID" value="MFD1718761.1"/>
    <property type="molecule type" value="Genomic_DNA"/>
</dbReference>
<dbReference type="InterPro" id="IPR011051">
    <property type="entry name" value="RmlC_Cupin_sf"/>
</dbReference>
<dbReference type="Gene3D" id="2.60.120.10">
    <property type="entry name" value="Jelly Rolls"/>
    <property type="match status" value="1"/>
</dbReference>
<accession>A0ABW4L5A4</accession>
<proteinExistence type="predicted"/>
<dbReference type="RefSeq" id="WP_388007703.1">
    <property type="nucleotide sequence ID" value="NZ_JBHUEE010000007.1"/>
</dbReference>
<sequence>MADLTERVEAHLVAARADERGRSAELLVHDGPLRQTIIALTAGTEIGEHNVPDAASIHVLHGRVRVPEDGELEAGSLWAMRGLRTAVVAVDDAAFLLTAVTGVGQHGDPERAR</sequence>
<name>A0ABW4L5A4_9MICO</name>
<reference evidence="2" key="1">
    <citation type="journal article" date="2019" name="Int. J. Syst. Evol. Microbiol.">
        <title>The Global Catalogue of Microorganisms (GCM) 10K type strain sequencing project: providing services to taxonomists for standard genome sequencing and annotation.</title>
        <authorList>
            <consortium name="The Broad Institute Genomics Platform"/>
            <consortium name="The Broad Institute Genome Sequencing Center for Infectious Disease"/>
            <person name="Wu L."/>
            <person name="Ma J."/>
        </authorList>
    </citation>
    <scope>NUCLEOTIDE SEQUENCE [LARGE SCALE GENOMIC DNA]</scope>
    <source>
        <strain evidence="2">JCM 17130</strain>
    </source>
</reference>
<keyword evidence="2" id="KW-1185">Reference proteome</keyword>
<gene>
    <name evidence="1" type="ORF">ACFSE6_13010</name>
</gene>
<protein>
    <submittedName>
        <fullName evidence="1">Cupin</fullName>
    </submittedName>
</protein>
<dbReference type="InterPro" id="IPR014710">
    <property type="entry name" value="RmlC-like_jellyroll"/>
</dbReference>
<comment type="caution">
    <text evidence="1">The sequence shown here is derived from an EMBL/GenBank/DDBJ whole genome shotgun (WGS) entry which is preliminary data.</text>
</comment>
<dbReference type="SUPFAM" id="SSF51182">
    <property type="entry name" value="RmlC-like cupins"/>
    <property type="match status" value="1"/>
</dbReference>